<dbReference type="InterPro" id="IPR052056">
    <property type="entry name" value="Mono-ARTD/PARP"/>
</dbReference>
<dbReference type="GO" id="GO:0005634">
    <property type="term" value="C:nucleus"/>
    <property type="evidence" value="ECO:0007669"/>
    <property type="project" value="UniProtKB-SubCell"/>
</dbReference>
<feature type="domain" description="Macro" evidence="10">
    <location>
        <begin position="1182"/>
        <end position="1356"/>
    </location>
</feature>
<evidence type="ECO:0000256" key="5">
    <source>
        <dbReference type="ARBA" id="ARBA00023242"/>
    </source>
</evidence>
<dbReference type="Pfam" id="PF23248">
    <property type="entry name" value="KH_PARP14_2"/>
    <property type="match status" value="1"/>
</dbReference>
<name>A0A8C5CWV1_GADMO</name>
<dbReference type="GeneTree" id="ENSGT00940000154311"/>
<dbReference type="InterPro" id="IPR054596">
    <property type="entry name" value="PARP14_WWE"/>
</dbReference>
<evidence type="ECO:0000259" key="9">
    <source>
        <dbReference type="PROSITE" id="PS51059"/>
    </source>
</evidence>
<dbReference type="SUPFAM" id="SSF117839">
    <property type="entry name" value="WWE domain"/>
    <property type="match status" value="1"/>
</dbReference>
<dbReference type="Gene3D" id="3.30.720.50">
    <property type="match status" value="1"/>
</dbReference>
<keyword evidence="4 7" id="KW-0520">NAD</keyword>
<accession>A0A8C5BNL0</accession>
<feature type="domain" description="PARP catalytic" evidence="9">
    <location>
        <begin position="1580"/>
        <end position="1773"/>
    </location>
</feature>
<dbReference type="GO" id="GO:0003723">
    <property type="term" value="F:RNA binding"/>
    <property type="evidence" value="ECO:0007669"/>
    <property type="project" value="InterPro"/>
</dbReference>
<dbReference type="InterPro" id="IPR057047">
    <property type="entry name" value="PARP14_KH_5"/>
</dbReference>
<dbReference type="GO" id="GO:0003950">
    <property type="term" value="F:NAD+ poly-ADP-ribosyltransferase activity"/>
    <property type="evidence" value="ECO:0007669"/>
    <property type="project" value="UniProtKB-UniRule"/>
</dbReference>
<dbReference type="InterPro" id="IPR057045">
    <property type="entry name" value="PARP14_KH_3"/>
</dbReference>
<dbReference type="GO" id="GO:0005737">
    <property type="term" value="C:cytoplasm"/>
    <property type="evidence" value="ECO:0007669"/>
    <property type="project" value="TreeGrafter"/>
</dbReference>
<keyword evidence="12" id="KW-1185">Reference proteome</keyword>
<dbReference type="InterPro" id="IPR002589">
    <property type="entry name" value="Macro_dom"/>
</dbReference>
<evidence type="ECO:0000256" key="1">
    <source>
        <dbReference type="ARBA" id="ARBA00004123"/>
    </source>
</evidence>
<dbReference type="InterPro" id="IPR012677">
    <property type="entry name" value="Nucleotide-bd_a/b_plait_sf"/>
</dbReference>
<dbReference type="Gene3D" id="3.30.70.330">
    <property type="match status" value="2"/>
</dbReference>
<dbReference type="InterPro" id="IPR043472">
    <property type="entry name" value="Macro_dom-like"/>
</dbReference>
<accession>A0A8C5CWV1</accession>
<evidence type="ECO:0000256" key="4">
    <source>
        <dbReference type="ARBA" id="ARBA00023027"/>
    </source>
</evidence>
<dbReference type="Pfam" id="PF23245">
    <property type="entry name" value="RRM_PARP14_2"/>
    <property type="match status" value="1"/>
</dbReference>
<dbReference type="InterPro" id="IPR057050">
    <property type="entry name" value="RRM_PARP14_2"/>
</dbReference>
<evidence type="ECO:0000313" key="11">
    <source>
        <dbReference type="Ensembl" id="ENSGMOP00000068248.1"/>
    </source>
</evidence>
<dbReference type="GO" id="GO:1990404">
    <property type="term" value="F:NAD+-protein mono-ADP-ribosyltransferase activity"/>
    <property type="evidence" value="ECO:0007669"/>
    <property type="project" value="TreeGrafter"/>
</dbReference>
<dbReference type="InterPro" id="IPR057044">
    <property type="entry name" value="PARP14_KH_1"/>
</dbReference>
<dbReference type="Gene3D" id="3.90.228.10">
    <property type="match status" value="1"/>
</dbReference>
<protein>
    <recommendedName>
        <fullName evidence="7">Poly [ADP-ribose] polymerase</fullName>
        <shortName evidence="7">PARP</shortName>
        <ecNumber evidence="7">2.4.2.-</ecNumber>
    </recommendedName>
</protein>
<dbReference type="PROSITE" id="PS51154">
    <property type="entry name" value="MACRO"/>
    <property type="match status" value="3"/>
</dbReference>
<dbReference type="Gene3D" id="3.40.220.10">
    <property type="entry name" value="Leucine Aminopeptidase, subunit E, domain 1"/>
    <property type="match status" value="3"/>
</dbReference>
<dbReference type="SMART" id="SM00506">
    <property type="entry name" value="A1pp"/>
    <property type="match status" value="3"/>
</dbReference>
<evidence type="ECO:0000256" key="8">
    <source>
        <dbReference type="SAM" id="MobiDB-lite"/>
    </source>
</evidence>
<dbReference type="InterPro" id="IPR037197">
    <property type="entry name" value="WWE_dom_sf"/>
</dbReference>
<dbReference type="PROSITE" id="PS51059">
    <property type="entry name" value="PARP_CATALYTIC"/>
    <property type="match status" value="1"/>
</dbReference>
<feature type="domain" description="Macro" evidence="10">
    <location>
        <begin position="773"/>
        <end position="960"/>
    </location>
</feature>
<proteinExistence type="inferred from homology"/>
<dbReference type="Pfam" id="PF23084">
    <property type="entry name" value="KH_PARP14_1"/>
    <property type="match status" value="1"/>
</dbReference>
<dbReference type="PANTHER" id="PTHR14453">
    <property type="entry name" value="PARP/ZINC FINGER CCCH TYPE DOMAIN CONTAINING PROTEIN"/>
    <property type="match status" value="1"/>
</dbReference>
<evidence type="ECO:0000256" key="3">
    <source>
        <dbReference type="ARBA" id="ARBA00022679"/>
    </source>
</evidence>
<reference evidence="11" key="1">
    <citation type="submission" date="2025-05" db="UniProtKB">
        <authorList>
            <consortium name="Ensembl"/>
        </authorList>
    </citation>
    <scope>IDENTIFICATION</scope>
</reference>
<evidence type="ECO:0000256" key="6">
    <source>
        <dbReference type="ARBA" id="ARBA00024347"/>
    </source>
</evidence>
<dbReference type="SUPFAM" id="SSF56399">
    <property type="entry name" value="ADP-ribosylation"/>
    <property type="match status" value="1"/>
</dbReference>
<dbReference type="InterPro" id="IPR057051">
    <property type="entry name" value="PARP14_RPM_1"/>
</dbReference>
<dbReference type="Ensembl" id="ENSGMOT00000029509.1">
    <property type="protein sequence ID" value="ENSGMOP00000049675.1"/>
    <property type="gene ID" value="ENSGMOG00000027684.1"/>
</dbReference>
<dbReference type="CDD" id="cd01439">
    <property type="entry name" value="TCCD_inducible_PARP_like"/>
    <property type="match status" value="1"/>
</dbReference>
<keyword evidence="2 7" id="KW-0328">Glycosyltransferase</keyword>
<organism evidence="11 12">
    <name type="scientific">Gadus morhua</name>
    <name type="common">Atlantic cod</name>
    <dbReference type="NCBI Taxonomy" id="8049"/>
    <lineage>
        <taxon>Eukaryota</taxon>
        <taxon>Metazoa</taxon>
        <taxon>Chordata</taxon>
        <taxon>Craniata</taxon>
        <taxon>Vertebrata</taxon>
        <taxon>Euteleostomi</taxon>
        <taxon>Actinopterygii</taxon>
        <taxon>Neopterygii</taxon>
        <taxon>Teleostei</taxon>
        <taxon>Neoteleostei</taxon>
        <taxon>Acanthomorphata</taxon>
        <taxon>Zeiogadaria</taxon>
        <taxon>Gadariae</taxon>
        <taxon>Gadiformes</taxon>
        <taxon>Gadoidei</taxon>
        <taxon>Gadidae</taxon>
        <taxon>Gadus</taxon>
    </lineage>
</organism>
<dbReference type="EC" id="2.4.2.-" evidence="7"/>
<dbReference type="Ensembl" id="ENSGMOT00000076043.1">
    <property type="protein sequence ID" value="ENSGMOP00000022661.1"/>
    <property type="gene ID" value="ENSGMOG00000027684.1"/>
</dbReference>
<dbReference type="GO" id="GO:0070212">
    <property type="term" value="P:protein poly-ADP-ribosylation"/>
    <property type="evidence" value="ECO:0007669"/>
    <property type="project" value="TreeGrafter"/>
</dbReference>
<dbReference type="Pfam" id="PF23254">
    <property type="entry name" value="KH_PARP14_8"/>
    <property type="match status" value="1"/>
</dbReference>
<dbReference type="InterPro" id="IPR012317">
    <property type="entry name" value="Poly(ADP-ribose)pol_cat_dom"/>
</dbReference>
<feature type="region of interest" description="Disordered" evidence="8">
    <location>
        <begin position="963"/>
        <end position="986"/>
    </location>
</feature>
<evidence type="ECO:0000256" key="2">
    <source>
        <dbReference type="ARBA" id="ARBA00022676"/>
    </source>
</evidence>
<dbReference type="InterPro" id="IPR057046">
    <property type="entry name" value="PARP14_KH_4"/>
</dbReference>
<evidence type="ECO:0000256" key="7">
    <source>
        <dbReference type="RuleBase" id="RU362114"/>
    </source>
</evidence>
<dbReference type="SUPFAM" id="SSF52949">
    <property type="entry name" value="Macro domain-like"/>
    <property type="match status" value="3"/>
</dbReference>
<feature type="compositionally biased region" description="Polar residues" evidence="8">
    <location>
        <begin position="96"/>
        <end position="107"/>
    </location>
</feature>
<keyword evidence="5" id="KW-0539">Nucleus</keyword>
<feature type="region of interest" description="Disordered" evidence="8">
    <location>
        <begin position="87"/>
        <end position="136"/>
    </location>
</feature>
<dbReference type="Pfam" id="PF23249">
    <property type="entry name" value="KH_PARP14_3"/>
    <property type="match status" value="1"/>
</dbReference>
<dbReference type="Ensembl" id="ENSGMOT00000066506.1">
    <property type="protein sequence ID" value="ENSGMOP00000068248.1"/>
    <property type="gene ID" value="ENSGMOG00000027684.1"/>
</dbReference>
<dbReference type="Proteomes" id="UP000694546">
    <property type="component" value="Chromosome 20"/>
</dbReference>
<comment type="similarity">
    <text evidence="6">Belongs to the ARTD/PARP family.</text>
</comment>
<dbReference type="Pfam" id="PF22005">
    <property type="entry name" value="WWE_1"/>
    <property type="match status" value="1"/>
</dbReference>
<dbReference type="GO" id="GO:0010629">
    <property type="term" value="P:negative regulation of gene expression"/>
    <property type="evidence" value="ECO:0007669"/>
    <property type="project" value="TreeGrafter"/>
</dbReference>
<feature type="domain" description="Macro" evidence="10">
    <location>
        <begin position="977"/>
        <end position="1159"/>
    </location>
</feature>
<dbReference type="Pfam" id="PF23222">
    <property type="entry name" value="RRM_PARP14_1"/>
    <property type="match status" value="1"/>
</dbReference>
<dbReference type="CDD" id="cd02903">
    <property type="entry name" value="Macro_BAL-like"/>
    <property type="match status" value="1"/>
</dbReference>
<feature type="compositionally biased region" description="Polar residues" evidence="8">
    <location>
        <begin position="968"/>
        <end position="983"/>
    </location>
</feature>
<dbReference type="Pfam" id="PF01661">
    <property type="entry name" value="Macro"/>
    <property type="match status" value="3"/>
</dbReference>
<evidence type="ECO:0000313" key="12">
    <source>
        <dbReference type="Proteomes" id="UP000694546"/>
    </source>
</evidence>
<dbReference type="Pfam" id="PF00644">
    <property type="entry name" value="PARP"/>
    <property type="match status" value="1"/>
</dbReference>
<dbReference type="Pfam" id="PF23085">
    <property type="entry name" value="RRM_PARP14_3"/>
    <property type="match status" value="1"/>
</dbReference>
<keyword evidence="3 7" id="KW-0808">Transferase</keyword>
<dbReference type="Pfam" id="PF23252">
    <property type="entry name" value="KH_PARP14_5"/>
    <property type="match status" value="1"/>
</dbReference>
<dbReference type="PANTHER" id="PTHR14453:SF89">
    <property type="entry name" value="PROTEIN MONO-ADP-RIBOSYLTRANSFERASE PARP14"/>
    <property type="match status" value="1"/>
</dbReference>
<dbReference type="Pfam" id="PF23251">
    <property type="entry name" value="KH_PARP14_4"/>
    <property type="match status" value="1"/>
</dbReference>
<sequence length="1773" mass="197762">MDDDAYSYALLVKLEENNVPRLKNKLVKYFQSKKRAGGGECQIQYEDRNRTAVLRFRREEDRARVVAQETHEIVLDEGRLKVTVHLPEESPGRPLLTTTSNKEQSNPDGRAAEEETQVEAVSREEKTEEPALGSTSAVLENVPEDKGKEFMEMLVLNICKNFKSPLTTQPEFSLEMLSDTCSIVVTFSSAKENNEFITSCKTNRIFLNNKLAVRALEVTSQVKVEDVSNIKEDVLLLYFENGGWEVEQVTPDEEEQSAVILFKMATAVQGIIKKDHYIGKKWVKVFPFYDSLGTALYGKDRPTPKLPAAFSQSIYSSLLKYLHQNQEAAEMVCGHLSALFCKVDLLPSSVSFSPLPALLEQKDVKAKDIKQWKQSVEQAFTQVLSRFKTLKLQPPLSAWEECEAQVREIVLDKTVEIIAEEADGTLSVVGLVDDVTRLEPTLNDLLTRIEKRLLRENSSITHEFKISKVMFHLLCQDGLVDQLEGFYPELEISFQDKMILNGFQQEVNRAVNLVFNRVMAVKRQKLELDNALFQFLKDNDEEELTKIVFTSNGIHAAVEKDATSLSIIAVSDNVLRKAEDQLKQVLTSKYIDTSDSYVLKKPEWQNLVKCLEEGNNTTSKKIVITTSSNHQLERVTVVGYKDSVIPAFKEIKEHLHKYSQVFETHRVKSDTIVSYITTQNNTWFEKVKDKVEISFEKEAVNFRGPREDVMNCKSILVSMISKVCFEEYQLPQPGAKEFFQEEKDMYVSTLKKETGCLVQLVEASGQNDLLRSRPIHNLQTPDGIDIVVSKADLCSYPVDAVVINSNKSLKLHGGIGGAFVAAAGSCLQEECDKIQIQGGELKPGDSVITGAGGRLQCKKVIHVVGPQYDPSNHQRTVGQLKRAVKGSLELAEMSGCQSLAISAISANMGFPIDLCADTIIKVMKEHCEDHFGQNPLKQIHFVSLDDHAVQAFEKAVRDKFGNQGRIGSRQSVPDKQNNNSSKPLGTDVGMRIQLGNIEDAKTQVVVSVVGTELDLGNGAVSKAILSAAGPKLQYLVNEQSKTGDIGDVIVTDGCKLKSNFVFHAVVPAWDKQGNALKIVRGIVADCLNKAEKHGLTSISFPAIGTGNLGYPKDRAASVMMEEVAKFYKQPRCLKTVVIVLYPKDQETIQVFTDAFNKQLPTTTNVPAPTKSKSSLFSKVTLASGRHEITIGHVRVQVVSGDITKEKTDVIVNSSNESFTLKSGVSKAILDAAGPTVENECNKLGGQPNTGMILTTPGNLMCKKILHLAGRSNPQDIKDTMKDALVLVERKQYTSISFPALGTGKGNAQAGKVADAMLDAVVDMVSQSAPGSLKEVRIIIFQQAMMKDFISRMEKKAGSDKHNISLFGKLRGGISAFLGGGREAKPQKHYDFSSQDRKIEPAHFHICGSSQAEVNKAKTWIKDLISKEHTNNSIKDRAILSLSDSDIQRIMDIQNTMNVSVQIEPNDACINIEGLTKYMYKANNEIQEILKKVRDEEEIKKILETVDWQYQLQGIQFQNFDDPSKFLLEQAHHNQQPHIDVDIQGRVHKVDVQNGTATDNQGNSIDIRRHDLLKDQDVVNLPKHWETMPSGTSCQSFTVLPETPEYDEVLQLFKATVQRNVIKIERIQNPFLWKSLQLKKADMEARNGHKKNERRLFHGACSTTIQDINRNGFNRSYAGKNAAHFGNGTYFAVNANYSAQDTYSKPDAQGQKCVYLCRVLTGDFTTGTRGMIVPPTKPSSSLQYDSVVDHLNHIQMFVIFHDTHACPEYLITFN</sequence>
<dbReference type="InterPro" id="IPR057043">
    <property type="entry name" value="PARP14_KH_2"/>
</dbReference>
<evidence type="ECO:0000259" key="10">
    <source>
        <dbReference type="PROSITE" id="PS51154"/>
    </source>
</evidence>
<gene>
    <name evidence="11" type="primary">parp14rs1</name>
</gene>
<comment type="subcellular location">
    <subcellularLocation>
        <location evidence="1">Nucleus</location>
    </subcellularLocation>
</comment>
<dbReference type="GO" id="GO:0003714">
    <property type="term" value="F:transcription corepressor activity"/>
    <property type="evidence" value="ECO:0007669"/>
    <property type="project" value="TreeGrafter"/>
</dbReference>
<dbReference type="InterPro" id="IPR057049">
    <property type="entry name" value="PARP14_KH_8"/>
</dbReference>
<dbReference type="CDD" id="cd02907">
    <property type="entry name" value="Macro_Af1521_BAL-like"/>
    <property type="match status" value="1"/>
</dbReference>
<accession>A0A8C4ZWE2</accession>